<accession>F8NIW6</accession>
<sequence length="56" mass="6327">MCSEQWRNRCLSIVIQIGMVGRGQPYATLPLRARKSDEAVMTKSNTTFKDVEPPES</sequence>
<dbReference type="EMBL" id="GL945429">
    <property type="protein sequence ID" value="EGO28999.1"/>
    <property type="molecule type" value="Genomic_DNA"/>
</dbReference>
<dbReference type="KEGG" id="sla:SERLADRAFT_377355"/>
<organism>
    <name type="scientific">Serpula lacrymans var. lacrymans (strain S7.9)</name>
    <name type="common">Dry rot fungus</name>
    <dbReference type="NCBI Taxonomy" id="578457"/>
    <lineage>
        <taxon>Eukaryota</taxon>
        <taxon>Fungi</taxon>
        <taxon>Dikarya</taxon>
        <taxon>Basidiomycota</taxon>
        <taxon>Agaricomycotina</taxon>
        <taxon>Agaricomycetes</taxon>
        <taxon>Agaricomycetidae</taxon>
        <taxon>Boletales</taxon>
        <taxon>Coniophorineae</taxon>
        <taxon>Serpulaceae</taxon>
        <taxon>Serpula</taxon>
    </lineage>
</organism>
<dbReference type="GeneID" id="18810703"/>
<dbReference type="Proteomes" id="UP000008064">
    <property type="component" value="Unassembled WGS sequence"/>
</dbReference>
<evidence type="ECO:0000313" key="1">
    <source>
        <dbReference type="EMBL" id="EGO28999.1"/>
    </source>
</evidence>
<gene>
    <name evidence="1" type="ORF">SERLADRAFT_377355</name>
</gene>
<dbReference type="HOGENOM" id="CLU_3051868_0_0_1"/>
<protein>
    <submittedName>
        <fullName evidence="1">Uncharacterized protein</fullName>
    </submittedName>
</protein>
<dbReference type="RefSeq" id="XP_007313241.1">
    <property type="nucleotide sequence ID" value="XM_007313179.1"/>
</dbReference>
<reference evidence="1" key="1">
    <citation type="submission" date="2011-04" db="EMBL/GenBank/DDBJ databases">
        <title>Evolution of plant cell wall degrading machinery underlies the functional diversity of forest fungi.</title>
        <authorList>
            <consortium name="US DOE Joint Genome Institute (JGI-PGF)"/>
            <person name="Eastwood D.C."/>
            <person name="Floudas D."/>
            <person name="Binder M."/>
            <person name="Majcherczyk A."/>
            <person name="Schneider P."/>
            <person name="Aerts A."/>
            <person name="Asiegbu F.O."/>
            <person name="Baker S.E."/>
            <person name="Barry K."/>
            <person name="Bendiksby M."/>
            <person name="Blumentritt M."/>
            <person name="Coutinho P.M."/>
            <person name="Cullen D."/>
            <person name="Cullen D."/>
            <person name="Gathman A."/>
            <person name="Goodell B."/>
            <person name="Henrissat B."/>
            <person name="Ihrmark K."/>
            <person name="Kauserud H."/>
            <person name="Kohler A."/>
            <person name="LaButti K."/>
            <person name="Lapidus A."/>
            <person name="Lavin J.L."/>
            <person name="Lee Y.-H."/>
            <person name="Lindquist E."/>
            <person name="Lilly W."/>
            <person name="Lucas S."/>
            <person name="Morin E."/>
            <person name="Murat C."/>
            <person name="Oguiza J.A."/>
            <person name="Park J."/>
            <person name="Pisabarro A.G."/>
            <person name="Riley R."/>
            <person name="Rosling A."/>
            <person name="Salamov A."/>
            <person name="Schmidt O."/>
            <person name="Schmutz J."/>
            <person name="Skrede I."/>
            <person name="Stenlid J."/>
            <person name="Wiebenga A."/>
            <person name="Xie X."/>
            <person name="Kues U."/>
            <person name="Hibbett D.S."/>
            <person name="Hoffmeister D."/>
            <person name="Hogberg N."/>
            <person name="Martin F."/>
            <person name="Grigoriev I.V."/>
            <person name="Watkinson S.C."/>
        </authorList>
    </citation>
    <scope>NUCLEOTIDE SEQUENCE</scope>
    <source>
        <strain evidence="1">S7.9</strain>
    </source>
</reference>
<proteinExistence type="predicted"/>
<name>F8NIW6_SERL9</name>
<dbReference type="AlphaFoldDB" id="F8NIW6"/>